<gene>
    <name evidence="1" type="ORF">LCOR_03578.1</name>
</gene>
<accession>A0A068RPG9</accession>
<protein>
    <submittedName>
        <fullName evidence="1">Uncharacterized protein</fullName>
    </submittedName>
</protein>
<dbReference type="EMBL" id="CBTN010000012">
    <property type="protein sequence ID" value="CDH52048.1"/>
    <property type="molecule type" value="Genomic_DNA"/>
</dbReference>
<proteinExistence type="predicted"/>
<organism evidence="1 2">
    <name type="scientific">Lichtheimia corymbifera JMRC:FSU:9682</name>
    <dbReference type="NCBI Taxonomy" id="1263082"/>
    <lineage>
        <taxon>Eukaryota</taxon>
        <taxon>Fungi</taxon>
        <taxon>Fungi incertae sedis</taxon>
        <taxon>Mucoromycota</taxon>
        <taxon>Mucoromycotina</taxon>
        <taxon>Mucoromycetes</taxon>
        <taxon>Mucorales</taxon>
        <taxon>Lichtheimiaceae</taxon>
        <taxon>Lichtheimia</taxon>
    </lineage>
</organism>
<dbReference type="AlphaFoldDB" id="A0A068RPG9"/>
<evidence type="ECO:0000313" key="2">
    <source>
        <dbReference type="Proteomes" id="UP000027586"/>
    </source>
</evidence>
<dbReference type="Proteomes" id="UP000027586">
    <property type="component" value="Unassembled WGS sequence"/>
</dbReference>
<keyword evidence="2" id="KW-1185">Reference proteome</keyword>
<reference evidence="1" key="1">
    <citation type="submission" date="2013-08" db="EMBL/GenBank/DDBJ databases">
        <title>Gene expansion shapes genome architecture in the human pathogen Lichtheimia corymbifera: an evolutionary genomics analysis in the ancient terrestrial Mucorales (Mucoromycotina).</title>
        <authorList>
            <person name="Schwartze V.U."/>
            <person name="Winter S."/>
            <person name="Shelest E."/>
            <person name="Marcet-Houben M."/>
            <person name="Horn F."/>
            <person name="Wehner S."/>
            <person name="Hoffmann K."/>
            <person name="Riege K."/>
            <person name="Sammeth M."/>
            <person name="Nowrousian M."/>
            <person name="Valiante V."/>
            <person name="Linde J."/>
            <person name="Jacobsen I.D."/>
            <person name="Marz M."/>
            <person name="Brakhage A.A."/>
            <person name="Gabaldon T."/>
            <person name="Bocker S."/>
            <person name="Voigt K."/>
        </authorList>
    </citation>
    <scope>NUCLEOTIDE SEQUENCE [LARGE SCALE GENOMIC DNA]</scope>
    <source>
        <strain evidence="1">FSU 9682</strain>
    </source>
</reference>
<evidence type="ECO:0000313" key="1">
    <source>
        <dbReference type="EMBL" id="CDH52048.1"/>
    </source>
</evidence>
<dbReference type="VEuPathDB" id="FungiDB:LCOR_03578.1"/>
<name>A0A068RPG9_9FUNG</name>
<sequence>MHVIGGSYQQLAQEAATMCNRIHTFSANNIYSILCRFSSLANYFFIKSILQRISLMSVSYQQQATMCVDHSIKANFYILFGAIKVYLISLELSVPSPIALKDEDQHLALADFSEASKRSLLDQFMAVVVKDTVSMVLEISSLQVISLLVDPLGNVSYRCHGVYHFSSTCVDTLEVLSASHILANVISSRPDLFVAVHDVSLMTPTQKGRLMAATTDMADVYLLWVERDGALKSIVGSYDLYATVWSALSWPYQLHLRITVLAVGSQTVTRPNMLARAAPIEDAVVYNGNPRYPAWCTAGVRMTAKPSRGHPCQYMVTMEANLPPYHSIFTRYAATMQRN</sequence>
<comment type="caution">
    <text evidence="1">The sequence shown here is derived from an EMBL/GenBank/DDBJ whole genome shotgun (WGS) entry which is preliminary data.</text>
</comment>
<dbReference type="OrthoDB" id="10500309at2759"/>